<evidence type="ECO:0000313" key="3">
    <source>
        <dbReference type="Proteomes" id="UP000028545"/>
    </source>
</evidence>
<name>A0A084GFR7_PSEDA</name>
<dbReference type="InterPro" id="IPR000408">
    <property type="entry name" value="Reg_chr_condens"/>
</dbReference>
<dbReference type="RefSeq" id="XP_016645978.1">
    <property type="nucleotide sequence ID" value="XM_016784122.1"/>
</dbReference>
<dbReference type="GO" id="GO:0005737">
    <property type="term" value="C:cytoplasm"/>
    <property type="evidence" value="ECO:0007669"/>
    <property type="project" value="TreeGrafter"/>
</dbReference>
<sequence length="305" mass="32674">MELHAAGFNAWNQLHFEARPGEVTADSEPDDISSFTRVLAAGDIGIPVSGLSFTLVETQGGKIVAAGFLEGDASEVSLRQAYHSVTTATGETLLNYEVKCSDIASGSQGSELQSPLRSQNVQQLAAYDTGFVALLDDGSVWVKGDERFPNCLAVNPDEERTPGSWNRIQWLDDLPTGPIVRIAAGGYTLAALTEGGDLYCWGGRPSQQPLFEGLSNMPIPVDVADGDVKDVALGERHIIVLTVDGHVLVRGSNKSGQLGLGQDGPTRVEDWKRVENVPWNTNWDIERVAAGSKASFIITRRAGGK</sequence>
<proteinExistence type="predicted"/>
<accession>A0A084GFR7</accession>
<comment type="caution">
    <text evidence="2">The sequence shown here is derived from an EMBL/GenBank/DDBJ whole genome shotgun (WGS) entry which is preliminary data.</text>
</comment>
<dbReference type="Proteomes" id="UP000028545">
    <property type="component" value="Unassembled WGS sequence"/>
</dbReference>
<dbReference type="PROSITE" id="PS50012">
    <property type="entry name" value="RCC1_3"/>
    <property type="match status" value="2"/>
</dbReference>
<dbReference type="KEGG" id="sapo:SAPIO_CDS1055"/>
<reference evidence="2 3" key="1">
    <citation type="journal article" date="2014" name="Genome Announc.">
        <title>Draft genome sequence of the pathogenic fungus Scedosporium apiospermum.</title>
        <authorList>
            <person name="Vandeputte P."/>
            <person name="Ghamrawi S."/>
            <person name="Rechenmann M."/>
            <person name="Iltis A."/>
            <person name="Giraud S."/>
            <person name="Fleury M."/>
            <person name="Thornton C."/>
            <person name="Delhaes L."/>
            <person name="Meyer W."/>
            <person name="Papon N."/>
            <person name="Bouchara J.P."/>
        </authorList>
    </citation>
    <scope>NUCLEOTIDE SEQUENCE [LARGE SCALE GENOMIC DNA]</scope>
    <source>
        <strain evidence="2 3">IHEM 14462</strain>
    </source>
</reference>
<protein>
    <submittedName>
        <fullName evidence="2">Uncharacterized protein</fullName>
    </submittedName>
</protein>
<keyword evidence="3" id="KW-1185">Reference proteome</keyword>
<dbReference type="SUPFAM" id="SSF50985">
    <property type="entry name" value="RCC1/BLIP-II"/>
    <property type="match status" value="1"/>
</dbReference>
<dbReference type="AlphaFoldDB" id="A0A084GFR7"/>
<dbReference type="Gene3D" id="2.130.10.30">
    <property type="entry name" value="Regulator of chromosome condensation 1/beta-lactamase-inhibitor protein II"/>
    <property type="match status" value="1"/>
</dbReference>
<dbReference type="Pfam" id="PF13540">
    <property type="entry name" value="RCC1_2"/>
    <property type="match status" value="2"/>
</dbReference>
<evidence type="ECO:0000256" key="1">
    <source>
        <dbReference type="PROSITE-ProRule" id="PRU00235"/>
    </source>
</evidence>
<dbReference type="PANTHER" id="PTHR45982:SF1">
    <property type="entry name" value="REGULATOR OF CHROMOSOME CONDENSATION"/>
    <property type="match status" value="1"/>
</dbReference>
<dbReference type="VEuPathDB" id="FungiDB:SAPIO_CDS1055"/>
<dbReference type="GeneID" id="27719757"/>
<organism evidence="2 3">
    <name type="scientific">Pseudallescheria apiosperma</name>
    <name type="common">Scedosporium apiospermum</name>
    <dbReference type="NCBI Taxonomy" id="563466"/>
    <lineage>
        <taxon>Eukaryota</taxon>
        <taxon>Fungi</taxon>
        <taxon>Dikarya</taxon>
        <taxon>Ascomycota</taxon>
        <taxon>Pezizomycotina</taxon>
        <taxon>Sordariomycetes</taxon>
        <taxon>Hypocreomycetidae</taxon>
        <taxon>Microascales</taxon>
        <taxon>Microascaceae</taxon>
        <taxon>Scedosporium</taxon>
    </lineage>
</organism>
<dbReference type="GO" id="GO:0005085">
    <property type="term" value="F:guanyl-nucleotide exchange factor activity"/>
    <property type="evidence" value="ECO:0007669"/>
    <property type="project" value="TreeGrafter"/>
</dbReference>
<feature type="repeat" description="RCC1" evidence="1">
    <location>
        <begin position="196"/>
        <end position="244"/>
    </location>
</feature>
<dbReference type="OrthoDB" id="5370059at2759"/>
<dbReference type="EMBL" id="JOWA01000044">
    <property type="protein sequence ID" value="KEZ46179.1"/>
    <property type="molecule type" value="Genomic_DNA"/>
</dbReference>
<dbReference type="PANTHER" id="PTHR45982">
    <property type="entry name" value="REGULATOR OF CHROMOSOME CONDENSATION"/>
    <property type="match status" value="1"/>
</dbReference>
<dbReference type="HOGENOM" id="CLU_046009_1_0_1"/>
<evidence type="ECO:0000313" key="2">
    <source>
        <dbReference type="EMBL" id="KEZ46179.1"/>
    </source>
</evidence>
<dbReference type="OMA" id="TTDGCIY"/>
<dbReference type="InterPro" id="IPR051553">
    <property type="entry name" value="Ran_GTPase-activating"/>
</dbReference>
<gene>
    <name evidence="2" type="ORF">SAPIO_CDS1055</name>
</gene>
<dbReference type="InterPro" id="IPR009091">
    <property type="entry name" value="RCC1/BLIP-II"/>
</dbReference>
<feature type="repeat" description="RCC1" evidence="1">
    <location>
        <begin position="245"/>
        <end position="301"/>
    </location>
</feature>